<dbReference type="AlphaFoldDB" id="A0A2T3B583"/>
<dbReference type="Proteomes" id="UP000241818">
    <property type="component" value="Unassembled WGS sequence"/>
</dbReference>
<proteinExistence type="predicted"/>
<reference evidence="1 2" key="1">
    <citation type="journal article" date="2018" name="New Phytol.">
        <title>Comparative genomics and transcriptomics depict ericoid mycorrhizal fungi as versatile saprotrophs and plant mutualists.</title>
        <authorList>
            <person name="Martino E."/>
            <person name="Morin E."/>
            <person name="Grelet G.A."/>
            <person name="Kuo A."/>
            <person name="Kohler A."/>
            <person name="Daghino S."/>
            <person name="Barry K.W."/>
            <person name="Cichocki N."/>
            <person name="Clum A."/>
            <person name="Dockter R.B."/>
            <person name="Hainaut M."/>
            <person name="Kuo R.C."/>
            <person name="LaButti K."/>
            <person name="Lindahl B.D."/>
            <person name="Lindquist E.A."/>
            <person name="Lipzen A."/>
            <person name="Khouja H.R."/>
            <person name="Magnuson J."/>
            <person name="Murat C."/>
            <person name="Ohm R.A."/>
            <person name="Singer S.W."/>
            <person name="Spatafora J.W."/>
            <person name="Wang M."/>
            <person name="Veneault-Fourrey C."/>
            <person name="Henrissat B."/>
            <person name="Grigoriev I.V."/>
            <person name="Martin F.M."/>
            <person name="Perotto S."/>
        </authorList>
    </citation>
    <scope>NUCLEOTIDE SEQUENCE [LARGE SCALE GENOMIC DNA]</scope>
    <source>
        <strain evidence="1 2">ATCC 22711</strain>
    </source>
</reference>
<evidence type="ECO:0000313" key="1">
    <source>
        <dbReference type="EMBL" id="PSS21919.1"/>
    </source>
</evidence>
<name>A0A2T3B583_AMORE</name>
<organism evidence="1 2">
    <name type="scientific">Amorphotheca resinae ATCC 22711</name>
    <dbReference type="NCBI Taxonomy" id="857342"/>
    <lineage>
        <taxon>Eukaryota</taxon>
        <taxon>Fungi</taxon>
        <taxon>Dikarya</taxon>
        <taxon>Ascomycota</taxon>
        <taxon>Pezizomycotina</taxon>
        <taxon>Leotiomycetes</taxon>
        <taxon>Helotiales</taxon>
        <taxon>Amorphothecaceae</taxon>
        <taxon>Amorphotheca</taxon>
    </lineage>
</organism>
<dbReference type="InParanoid" id="A0A2T3B583"/>
<dbReference type="RefSeq" id="XP_024722074.1">
    <property type="nucleotide sequence ID" value="XM_024864585.1"/>
</dbReference>
<protein>
    <submittedName>
        <fullName evidence="1">Uncharacterized protein</fullName>
    </submittedName>
</protein>
<evidence type="ECO:0000313" key="2">
    <source>
        <dbReference type="Proteomes" id="UP000241818"/>
    </source>
</evidence>
<gene>
    <name evidence="1" type="ORF">M430DRAFT_218763</name>
</gene>
<dbReference type="GeneID" id="36572666"/>
<dbReference type="EMBL" id="KZ679009">
    <property type="protein sequence ID" value="PSS21919.1"/>
    <property type="molecule type" value="Genomic_DNA"/>
</dbReference>
<keyword evidence="2" id="KW-1185">Reference proteome</keyword>
<accession>A0A2T3B583</accession>
<sequence>MSQQSRYPDSVITGPNPKTFNNVDLTKLAAEISTILNHLLRSTNSSHLCVRSSKRFLDWSVSTVEPLRLE</sequence>